<feature type="transmembrane region" description="Helical" evidence="2">
    <location>
        <begin position="99"/>
        <end position="119"/>
    </location>
</feature>
<sequence length="123" mass="12231">MDQGRLGGLPDGPARKAAVASVAYETTPPRGGDPDPEASPMPVCSTAWPTRAKAAEAAPPGGAERPAGRLRWWAVALPAVAFGALLTFVAGTAQAGPPAAAQPLAALFSKVTALLAALVGHVS</sequence>
<gene>
    <name evidence="3" type="ordered locus">SCATT_10040</name>
</gene>
<dbReference type="KEGG" id="scy:SCATT_10040"/>
<keyword evidence="2" id="KW-0472">Membrane</keyword>
<protein>
    <submittedName>
        <fullName evidence="3">Uncharacterized protein</fullName>
    </submittedName>
</protein>
<evidence type="ECO:0000256" key="2">
    <source>
        <dbReference type="SAM" id="Phobius"/>
    </source>
</evidence>
<keyword evidence="4" id="KW-1185">Reference proteome</keyword>
<dbReference type="Proteomes" id="UP000007842">
    <property type="component" value="Chromosome"/>
</dbReference>
<dbReference type="HOGENOM" id="CLU_2013913_0_0_11"/>
<evidence type="ECO:0000313" key="4">
    <source>
        <dbReference type="Proteomes" id="UP000007842"/>
    </source>
</evidence>
<dbReference type="AlphaFoldDB" id="G8WN92"/>
<evidence type="ECO:0000256" key="1">
    <source>
        <dbReference type="SAM" id="MobiDB-lite"/>
    </source>
</evidence>
<reference evidence="4" key="1">
    <citation type="submission" date="2011-12" db="EMBL/GenBank/DDBJ databases">
        <title>Complete genome sequence of Streptomyces cattleya strain DSM 46488.</title>
        <authorList>
            <person name="Ou H.-Y."/>
            <person name="Li P."/>
            <person name="Zhao C."/>
            <person name="O'Hagan D."/>
            <person name="Deng Z."/>
        </authorList>
    </citation>
    <scope>NUCLEOTIDE SEQUENCE [LARGE SCALE GENOMIC DNA]</scope>
    <source>
        <strain evidence="4">ATCC 35852 / DSM 46488 / JCM 4925 / NBRC 14057 / NRRL 8057</strain>
    </source>
</reference>
<organism evidence="3 4">
    <name type="scientific">Streptantibioticus cattleyicolor (strain ATCC 35852 / DSM 46488 / JCM 4925 / NBRC 14057 / NRRL 8057)</name>
    <name type="common">Streptomyces cattleya</name>
    <dbReference type="NCBI Taxonomy" id="1003195"/>
    <lineage>
        <taxon>Bacteria</taxon>
        <taxon>Bacillati</taxon>
        <taxon>Actinomycetota</taxon>
        <taxon>Actinomycetes</taxon>
        <taxon>Kitasatosporales</taxon>
        <taxon>Streptomycetaceae</taxon>
        <taxon>Streptantibioticus</taxon>
    </lineage>
</organism>
<feature type="transmembrane region" description="Helical" evidence="2">
    <location>
        <begin position="72"/>
        <end position="93"/>
    </location>
</feature>
<keyword evidence="2" id="KW-1133">Transmembrane helix</keyword>
<feature type="region of interest" description="Disordered" evidence="1">
    <location>
        <begin position="1"/>
        <end position="45"/>
    </location>
</feature>
<evidence type="ECO:0000313" key="3">
    <source>
        <dbReference type="EMBL" id="AEW93375.1"/>
    </source>
</evidence>
<accession>G8WN92</accession>
<keyword evidence="2" id="KW-0812">Transmembrane</keyword>
<dbReference type="STRING" id="1003195.SCATT_10040"/>
<dbReference type="PATRIC" id="fig|1003195.29.peg.1015"/>
<feature type="compositionally biased region" description="Gly residues" evidence="1">
    <location>
        <begin position="1"/>
        <end position="10"/>
    </location>
</feature>
<name>G8WN92_STREN</name>
<proteinExistence type="predicted"/>
<dbReference type="EMBL" id="CP003219">
    <property type="protein sequence ID" value="AEW93375.1"/>
    <property type="molecule type" value="Genomic_DNA"/>
</dbReference>